<comment type="caution">
    <text evidence="1">The sequence shown here is derived from an EMBL/GenBank/DDBJ whole genome shotgun (WGS) entry which is preliminary data.</text>
</comment>
<gene>
    <name evidence="1" type="ORF">WI38_30370</name>
</gene>
<protein>
    <submittedName>
        <fullName evidence="1">Uncharacterized protein</fullName>
    </submittedName>
</protein>
<accession>A0A102M490</accession>
<dbReference type="Proteomes" id="UP000065521">
    <property type="component" value="Unassembled WGS sequence"/>
</dbReference>
<evidence type="ECO:0000313" key="1">
    <source>
        <dbReference type="EMBL" id="KUZ81750.1"/>
    </source>
</evidence>
<dbReference type="EMBL" id="LOTN01000071">
    <property type="protein sequence ID" value="KUZ81750.1"/>
    <property type="molecule type" value="Genomic_DNA"/>
</dbReference>
<dbReference type="RefSeq" id="WP_059616473.1">
    <property type="nucleotide sequence ID" value="NZ_CABVPQ010000016.1"/>
</dbReference>
<sequence length="88" mass="9993">MKISRDFGIVIRRAALVDKAIDLSAIYAEFNFSRCFDESDTMVSLGPFFGGDAADACMRSLERLGLAYIEDFFICEQYVPDWCELQAF</sequence>
<dbReference type="AlphaFoldDB" id="A0A102M490"/>
<organism evidence="1 2">
    <name type="scientific">Burkholderia ubonensis</name>
    <dbReference type="NCBI Taxonomy" id="101571"/>
    <lineage>
        <taxon>Bacteria</taxon>
        <taxon>Pseudomonadati</taxon>
        <taxon>Pseudomonadota</taxon>
        <taxon>Betaproteobacteria</taxon>
        <taxon>Burkholderiales</taxon>
        <taxon>Burkholderiaceae</taxon>
        <taxon>Burkholderia</taxon>
        <taxon>Burkholderia cepacia complex</taxon>
    </lineage>
</organism>
<name>A0A102M490_9BURK</name>
<evidence type="ECO:0000313" key="2">
    <source>
        <dbReference type="Proteomes" id="UP000065521"/>
    </source>
</evidence>
<proteinExistence type="predicted"/>
<reference evidence="1 2" key="1">
    <citation type="submission" date="2015-11" db="EMBL/GenBank/DDBJ databases">
        <title>Expanding the genomic diversity of Burkholderia species for the development of highly accurate diagnostics.</title>
        <authorList>
            <person name="Sahl J."/>
            <person name="Keim P."/>
            <person name="Wagner D."/>
        </authorList>
    </citation>
    <scope>NUCLEOTIDE SEQUENCE [LARGE SCALE GENOMIC DNA]</scope>
    <source>
        <strain evidence="1 2">RF32-BP4</strain>
    </source>
</reference>